<accession>A0A542DNM5</accession>
<protein>
    <submittedName>
        <fullName evidence="1">Uncharacterized protein</fullName>
    </submittedName>
</protein>
<comment type="caution">
    <text evidence="1">The sequence shown here is derived from an EMBL/GenBank/DDBJ whole genome shotgun (WGS) entry which is preliminary data.</text>
</comment>
<keyword evidence="2" id="KW-1185">Reference proteome</keyword>
<dbReference type="OrthoDB" id="3686486at2"/>
<dbReference type="RefSeq" id="WP_142000346.1">
    <property type="nucleotide sequence ID" value="NZ_VFML01000001.1"/>
</dbReference>
<organism evidence="1 2">
    <name type="scientific">Amycolatopsis cihanbeyliensis</name>
    <dbReference type="NCBI Taxonomy" id="1128664"/>
    <lineage>
        <taxon>Bacteria</taxon>
        <taxon>Bacillati</taxon>
        <taxon>Actinomycetota</taxon>
        <taxon>Actinomycetes</taxon>
        <taxon>Pseudonocardiales</taxon>
        <taxon>Pseudonocardiaceae</taxon>
        <taxon>Amycolatopsis</taxon>
    </lineage>
</organism>
<reference evidence="1 2" key="1">
    <citation type="submission" date="2019-06" db="EMBL/GenBank/DDBJ databases">
        <title>Sequencing the genomes of 1000 actinobacteria strains.</title>
        <authorList>
            <person name="Klenk H.-P."/>
        </authorList>
    </citation>
    <scope>NUCLEOTIDE SEQUENCE [LARGE SCALE GENOMIC DNA]</scope>
    <source>
        <strain evidence="1 2">DSM 45679</strain>
    </source>
</reference>
<evidence type="ECO:0000313" key="2">
    <source>
        <dbReference type="Proteomes" id="UP000320876"/>
    </source>
</evidence>
<name>A0A542DNM5_AMYCI</name>
<sequence length="281" mass="31541">MSDATWYLGPVGDLRPLTCPEPQIETTEVRYGGTHQGLSGARTMDVTGHAHEFTFTWTYLEQAEWQWLKALHTRHIPGPVRLINPMLHNRLSTRATTLRIGTGMDTGVRHSGGILSRVADWPSWAGPGYESAEWTGWGSAFQYIRFDERYKTPVFAEETLTGSIYARSDTTQRVHILFDVFDRQLQRVGSTPYYEFEATPEWGRHWFTRTVPPGCAAVQLALLPAEDYQVPLRLAAPQIAATDEITDWDLGGAATTVHLDQLSTSSPRFPLTDCSMTLLEA</sequence>
<proteinExistence type="predicted"/>
<dbReference type="EMBL" id="VFML01000001">
    <property type="protein sequence ID" value="TQJ04698.1"/>
    <property type="molecule type" value="Genomic_DNA"/>
</dbReference>
<gene>
    <name evidence="1" type="ORF">FB471_4505</name>
</gene>
<dbReference type="Proteomes" id="UP000320876">
    <property type="component" value="Unassembled WGS sequence"/>
</dbReference>
<dbReference type="AlphaFoldDB" id="A0A542DNM5"/>
<evidence type="ECO:0000313" key="1">
    <source>
        <dbReference type="EMBL" id="TQJ04698.1"/>
    </source>
</evidence>